<comment type="caution">
    <text evidence="4">The sequence shown here is derived from an EMBL/GenBank/DDBJ whole genome shotgun (WGS) entry which is preliminary data.</text>
</comment>
<feature type="compositionally biased region" description="Polar residues" evidence="2">
    <location>
        <begin position="464"/>
        <end position="477"/>
    </location>
</feature>
<dbReference type="PANTHER" id="PTHR43591:SF50">
    <property type="entry name" value="METHYLTRANSFERASE DOMAIN-CONTAINING PROTEIN-RELATED"/>
    <property type="match status" value="1"/>
</dbReference>
<dbReference type="CDD" id="cd02440">
    <property type="entry name" value="AdoMet_MTases"/>
    <property type="match status" value="1"/>
</dbReference>
<evidence type="ECO:0000256" key="1">
    <source>
        <dbReference type="ARBA" id="ARBA00038158"/>
    </source>
</evidence>
<feature type="compositionally biased region" description="Pro residues" evidence="2">
    <location>
        <begin position="253"/>
        <end position="268"/>
    </location>
</feature>
<comment type="similarity">
    <text evidence="1">Belongs to the methyltransferase superfamily. LaeA methyltransferase family.</text>
</comment>
<feature type="compositionally biased region" description="Basic and acidic residues" evidence="2">
    <location>
        <begin position="284"/>
        <end position="295"/>
    </location>
</feature>
<feature type="region of interest" description="Disordered" evidence="2">
    <location>
        <begin position="23"/>
        <end position="353"/>
    </location>
</feature>
<dbReference type="EMBL" id="JAGSXJ010000045">
    <property type="protein sequence ID" value="KAH6662665.1"/>
    <property type="molecule type" value="Genomic_DNA"/>
</dbReference>
<evidence type="ECO:0000313" key="4">
    <source>
        <dbReference type="EMBL" id="KAH6662665.1"/>
    </source>
</evidence>
<keyword evidence="5" id="KW-1185">Reference proteome</keyword>
<proteinExistence type="inferred from homology"/>
<evidence type="ECO:0000259" key="3">
    <source>
        <dbReference type="Pfam" id="PF13649"/>
    </source>
</evidence>
<feature type="compositionally biased region" description="Low complexity" evidence="2">
    <location>
        <begin position="396"/>
        <end position="415"/>
    </location>
</feature>
<reference evidence="4" key="1">
    <citation type="journal article" date="2021" name="Nat. Commun.">
        <title>Genetic determinants of endophytism in the Arabidopsis root mycobiome.</title>
        <authorList>
            <person name="Mesny F."/>
            <person name="Miyauchi S."/>
            <person name="Thiergart T."/>
            <person name="Pickel B."/>
            <person name="Atanasova L."/>
            <person name="Karlsson M."/>
            <person name="Huettel B."/>
            <person name="Barry K.W."/>
            <person name="Haridas S."/>
            <person name="Chen C."/>
            <person name="Bauer D."/>
            <person name="Andreopoulos W."/>
            <person name="Pangilinan J."/>
            <person name="LaButti K."/>
            <person name="Riley R."/>
            <person name="Lipzen A."/>
            <person name="Clum A."/>
            <person name="Drula E."/>
            <person name="Henrissat B."/>
            <person name="Kohler A."/>
            <person name="Grigoriev I.V."/>
            <person name="Martin F.M."/>
            <person name="Hacquard S."/>
        </authorList>
    </citation>
    <scope>NUCLEOTIDE SEQUENCE</scope>
    <source>
        <strain evidence="4">MPI-SDFR-AT-0117</strain>
    </source>
</reference>
<dbReference type="InterPro" id="IPR029063">
    <property type="entry name" value="SAM-dependent_MTases_sf"/>
</dbReference>
<gene>
    <name evidence="4" type="ORF">F5X68DRAFT_266149</name>
</gene>
<feature type="compositionally biased region" description="Pro residues" evidence="2">
    <location>
        <begin position="372"/>
        <end position="381"/>
    </location>
</feature>
<evidence type="ECO:0000256" key="2">
    <source>
        <dbReference type="SAM" id="MobiDB-lite"/>
    </source>
</evidence>
<evidence type="ECO:0000313" key="5">
    <source>
        <dbReference type="Proteomes" id="UP000770015"/>
    </source>
</evidence>
<feature type="region of interest" description="Disordered" evidence="2">
    <location>
        <begin position="370"/>
        <end position="420"/>
    </location>
</feature>
<organism evidence="4 5">
    <name type="scientific">Plectosphaerella plurivora</name>
    <dbReference type="NCBI Taxonomy" id="936078"/>
    <lineage>
        <taxon>Eukaryota</taxon>
        <taxon>Fungi</taxon>
        <taxon>Dikarya</taxon>
        <taxon>Ascomycota</taxon>
        <taxon>Pezizomycotina</taxon>
        <taxon>Sordariomycetes</taxon>
        <taxon>Hypocreomycetidae</taxon>
        <taxon>Glomerellales</taxon>
        <taxon>Plectosphaerellaceae</taxon>
        <taxon>Plectosphaerella</taxon>
    </lineage>
</organism>
<feature type="compositionally biased region" description="Polar residues" evidence="2">
    <location>
        <begin position="109"/>
        <end position="129"/>
    </location>
</feature>
<dbReference type="PANTHER" id="PTHR43591">
    <property type="entry name" value="METHYLTRANSFERASE"/>
    <property type="match status" value="1"/>
</dbReference>
<sequence length="1001" mass="108152">MAEFSGYMYGSFAPVPNIYHRAARDKKAAEENPATQSSRKQPKPPLGLRRAQSATRAGSSNTTKKKEKTSFASRFRGHTRTQSGSSASFSSAHEERDAAARTARASLSPVRTSKDSSSGDPEPRSNSKSKLPPPTPTPTLPTLQTQLYLDDEEQDDDDDSDHHHNHNQPPGTGASSSSPRPAVVTNKLRKPATPTGSSSSRGRLPLAPVSGPWDDVSPYTYFPFGRARPSADQQQQQQHQRRPATGHRASTEPPLPSSPSSSHPPLPLPDRERGRVRSGSGLEPRLDDSSSDRLTRPSSRGRATLTGTLDRFHVPRFLSSSTASPSSEQTPSTPTPTSSSTAQAQAQAQAAPSPLSMDIFHGAALTIWDQPKIPPPYPPPPPHHHHQQHARSPDHSSSPSSTTPNNPNTTTAASPQSNPRDRAAYFHASSSTRLTPASINVANLTEHIATASVAANAAMAASSPYGSKNVSNPSIDASLTGTGRGSTSTSLSRIPSSPSRPFTLRAGRTYLADPTLPYPLPVDLSELHRQSLRTLLQIQVFGAPICSSAFASRPPARVLEVGCGSGFWSMMCHRYFSSRGHANISFVGMDVAPLAPSGAAGDPGSGAGKPDRDMKWRFVQHDMRQTPWPFPDGEFDLVMAKEVFMGITGPMQQAVMDEYLRLLRPGGVLEIWESDHQVRMLRPHAQVTKKKQPPPPPSPVRRKKLRPAKKSEDTTDDDEDNDEDETTGDSSSDATETEEDDDDDDETSSSSDDEASAAASIGAYVMTANTPLSAPLNSYLVEFNTWINRALQSRDLSAVPCTILGPLLLQEADELMDVRSRRLAIPLAEVRWEREGVGGVVTKDGKSYIDSGRARREAAAKGKTAAKSVKRLTAGQAAVRRTAMLTVVQLVQSLEPLLRESSGKSQDEWDGWIGKMTNDLMRENGAGCGECLEVGAWWARKRGGCFVSRGGCSSCRHTLFGQGLGRRMDGQNTRRAHCGYPYVPAADEQTGQERVSRSVHV</sequence>
<feature type="compositionally biased region" description="Low complexity" evidence="2">
    <location>
        <begin position="319"/>
        <end position="353"/>
    </location>
</feature>
<protein>
    <recommendedName>
        <fullName evidence="3">Methyltransferase domain-containing protein</fullName>
    </recommendedName>
</protein>
<dbReference type="SUPFAM" id="SSF53335">
    <property type="entry name" value="S-adenosyl-L-methionine-dependent methyltransferases"/>
    <property type="match status" value="1"/>
</dbReference>
<feature type="compositionally biased region" description="Acidic residues" evidence="2">
    <location>
        <begin position="735"/>
        <end position="755"/>
    </location>
</feature>
<feature type="domain" description="Methyltransferase" evidence="3">
    <location>
        <begin position="558"/>
        <end position="667"/>
    </location>
</feature>
<feature type="compositionally biased region" description="Low complexity" evidence="2">
    <location>
        <begin position="478"/>
        <end position="498"/>
    </location>
</feature>
<dbReference type="InterPro" id="IPR041698">
    <property type="entry name" value="Methyltransf_25"/>
</dbReference>
<dbReference type="Proteomes" id="UP000770015">
    <property type="component" value="Unassembled WGS sequence"/>
</dbReference>
<name>A0A9P8V0K4_9PEZI</name>
<feature type="compositionally biased region" description="Acidic residues" evidence="2">
    <location>
        <begin position="714"/>
        <end position="727"/>
    </location>
</feature>
<feature type="region of interest" description="Disordered" evidence="2">
    <location>
        <begin position="463"/>
        <end position="498"/>
    </location>
</feature>
<dbReference type="Gene3D" id="3.40.50.150">
    <property type="entry name" value="Vaccinia Virus protein VP39"/>
    <property type="match status" value="1"/>
</dbReference>
<accession>A0A9P8V0K4</accession>
<feature type="compositionally biased region" description="Acidic residues" evidence="2">
    <location>
        <begin position="149"/>
        <end position="159"/>
    </location>
</feature>
<dbReference type="Pfam" id="PF13649">
    <property type="entry name" value="Methyltransf_25"/>
    <property type="match status" value="1"/>
</dbReference>
<feature type="compositionally biased region" description="Polar residues" evidence="2">
    <location>
        <begin position="169"/>
        <end position="179"/>
    </location>
</feature>
<dbReference type="OrthoDB" id="2013972at2759"/>
<dbReference type="AlphaFoldDB" id="A0A9P8V0K4"/>
<feature type="region of interest" description="Disordered" evidence="2">
    <location>
        <begin position="684"/>
        <end position="756"/>
    </location>
</feature>